<accession>A0ABW3FGL4</accession>
<proteinExistence type="predicted"/>
<gene>
    <name evidence="7" type="ORF">ACFQ14_14650</name>
</gene>
<dbReference type="InterPro" id="IPR001123">
    <property type="entry name" value="LeuE-type"/>
</dbReference>
<evidence type="ECO:0000256" key="2">
    <source>
        <dbReference type="ARBA" id="ARBA00022475"/>
    </source>
</evidence>
<dbReference type="PANTHER" id="PTHR30086:SF20">
    <property type="entry name" value="ARGININE EXPORTER PROTEIN ARGO-RELATED"/>
    <property type="match status" value="1"/>
</dbReference>
<keyword evidence="8" id="KW-1185">Reference proteome</keyword>
<organism evidence="7 8">
    <name type="scientific">Pseudahrensia aquimaris</name>
    <dbReference type="NCBI Taxonomy" id="744461"/>
    <lineage>
        <taxon>Bacteria</taxon>
        <taxon>Pseudomonadati</taxon>
        <taxon>Pseudomonadota</taxon>
        <taxon>Alphaproteobacteria</taxon>
        <taxon>Hyphomicrobiales</taxon>
        <taxon>Ahrensiaceae</taxon>
        <taxon>Pseudahrensia</taxon>
    </lineage>
</organism>
<dbReference type="Pfam" id="PF01810">
    <property type="entry name" value="LysE"/>
    <property type="match status" value="1"/>
</dbReference>
<evidence type="ECO:0000256" key="3">
    <source>
        <dbReference type="ARBA" id="ARBA00022692"/>
    </source>
</evidence>
<reference evidence="8" key="1">
    <citation type="journal article" date="2019" name="Int. J. Syst. Evol. Microbiol.">
        <title>The Global Catalogue of Microorganisms (GCM) 10K type strain sequencing project: providing services to taxonomists for standard genome sequencing and annotation.</title>
        <authorList>
            <consortium name="The Broad Institute Genomics Platform"/>
            <consortium name="The Broad Institute Genome Sequencing Center for Infectious Disease"/>
            <person name="Wu L."/>
            <person name="Ma J."/>
        </authorList>
    </citation>
    <scope>NUCLEOTIDE SEQUENCE [LARGE SCALE GENOMIC DNA]</scope>
    <source>
        <strain evidence="8">CCUG 60023</strain>
    </source>
</reference>
<evidence type="ECO:0000313" key="8">
    <source>
        <dbReference type="Proteomes" id="UP001597101"/>
    </source>
</evidence>
<dbReference type="Proteomes" id="UP001597101">
    <property type="component" value="Unassembled WGS sequence"/>
</dbReference>
<comment type="subcellular location">
    <subcellularLocation>
        <location evidence="1">Cell membrane</location>
        <topology evidence="1">Multi-pass membrane protein</topology>
    </subcellularLocation>
</comment>
<dbReference type="PANTHER" id="PTHR30086">
    <property type="entry name" value="ARGININE EXPORTER PROTEIN ARGO"/>
    <property type="match status" value="1"/>
</dbReference>
<sequence>MSLATFLSLMAFSFVSSVTPGPNNIMLFASGVNFGLRRTWPHAFGIAFGFGVLLGAVGAGLGVLIDQYPQSKLVLKVLGGSYMLYLAWKIANAGPVEVKEGAARPMRFYEAALFQWVNPKAWVMAISAMTAYTAEGDYSVNVGIVVFAFVVVNFPSVTIWAAFGQLMRDWLSDPKRLRIFNVGMALALVASLWPILLV</sequence>
<comment type="caution">
    <text evidence="7">The sequence shown here is derived from an EMBL/GenBank/DDBJ whole genome shotgun (WGS) entry which is preliminary data.</text>
</comment>
<keyword evidence="4 6" id="KW-1133">Transmembrane helix</keyword>
<keyword evidence="2" id="KW-1003">Cell membrane</keyword>
<evidence type="ECO:0000256" key="4">
    <source>
        <dbReference type="ARBA" id="ARBA00022989"/>
    </source>
</evidence>
<evidence type="ECO:0000256" key="1">
    <source>
        <dbReference type="ARBA" id="ARBA00004651"/>
    </source>
</evidence>
<keyword evidence="5 6" id="KW-0472">Membrane</keyword>
<name>A0ABW3FGL4_9HYPH</name>
<evidence type="ECO:0000313" key="7">
    <source>
        <dbReference type="EMBL" id="MFD0917642.1"/>
    </source>
</evidence>
<feature type="transmembrane region" description="Helical" evidence="6">
    <location>
        <begin position="142"/>
        <end position="167"/>
    </location>
</feature>
<dbReference type="EMBL" id="JBHTJV010000025">
    <property type="protein sequence ID" value="MFD0917642.1"/>
    <property type="molecule type" value="Genomic_DNA"/>
</dbReference>
<evidence type="ECO:0000256" key="6">
    <source>
        <dbReference type="SAM" id="Phobius"/>
    </source>
</evidence>
<dbReference type="RefSeq" id="WP_377213499.1">
    <property type="nucleotide sequence ID" value="NZ_JBHTJV010000025.1"/>
</dbReference>
<feature type="transmembrane region" description="Helical" evidence="6">
    <location>
        <begin position="44"/>
        <end position="66"/>
    </location>
</feature>
<keyword evidence="3 6" id="KW-0812">Transmembrane</keyword>
<protein>
    <submittedName>
        <fullName evidence="7">LysE family translocator</fullName>
    </submittedName>
</protein>
<evidence type="ECO:0000256" key="5">
    <source>
        <dbReference type="ARBA" id="ARBA00023136"/>
    </source>
</evidence>
<feature type="transmembrane region" description="Helical" evidence="6">
    <location>
        <begin position="179"/>
        <end position="196"/>
    </location>
</feature>